<evidence type="ECO:0000313" key="7">
    <source>
        <dbReference type="EMBL" id="CAB5037740.1"/>
    </source>
</evidence>
<evidence type="ECO:0000256" key="2">
    <source>
        <dbReference type="ARBA" id="ARBA00022475"/>
    </source>
</evidence>
<reference evidence="7" key="1">
    <citation type="submission" date="2020-05" db="EMBL/GenBank/DDBJ databases">
        <authorList>
            <person name="Chiriac C."/>
            <person name="Salcher M."/>
            <person name="Ghai R."/>
            <person name="Kavagutti S V."/>
        </authorList>
    </citation>
    <scope>NUCLEOTIDE SEQUENCE</scope>
</reference>
<gene>
    <name evidence="7" type="ORF">UFOPK4134_01803</name>
</gene>
<protein>
    <submittedName>
        <fullName evidence="7">Unannotated protein</fullName>
    </submittedName>
</protein>
<sequence>MSTNETAVNKAPTKSLLTRLGLDRFSALYLWGAFMIIFGLWKTDTFLSFQSAKLIMGENVSVGILALAFLVPFCASTFDLSIGAVMSLSVALMCFLSDEKSRAFNMPVGLAAVIALAACTMVGVLSGFVVVKLKVNSFIATLGIGQFITAIVLKLSFNRQITDTFSPTFQKFGRNQYLGIPVVFFYLFVAGIIIWYIMEHTPVGRFIYATGGNPEAARLAGVKTDRMVWGTLIASSFLAGVAGVVFSAKVGMFTSATGPNYLFPAIAAVFFGASQLKGRPNVLGTFIALYALAFGIKGLQLVVGTDSYWVNPLFQGTTLIIAVALASQKGVARMKKRKAKAA</sequence>
<comment type="subcellular location">
    <subcellularLocation>
        <location evidence="1">Cell membrane</location>
        <topology evidence="1">Multi-pass membrane protein</topology>
    </subcellularLocation>
</comment>
<proteinExistence type="predicted"/>
<organism evidence="7">
    <name type="scientific">freshwater metagenome</name>
    <dbReference type="NCBI Taxonomy" id="449393"/>
    <lineage>
        <taxon>unclassified sequences</taxon>
        <taxon>metagenomes</taxon>
        <taxon>ecological metagenomes</taxon>
    </lineage>
</organism>
<dbReference type="GO" id="GO:0022857">
    <property type="term" value="F:transmembrane transporter activity"/>
    <property type="evidence" value="ECO:0007669"/>
    <property type="project" value="InterPro"/>
</dbReference>
<evidence type="ECO:0000256" key="3">
    <source>
        <dbReference type="ARBA" id="ARBA00022692"/>
    </source>
</evidence>
<accession>A0A6J7SBJ3</accession>
<keyword evidence="5 6" id="KW-0472">Membrane</keyword>
<dbReference type="AlphaFoldDB" id="A0A6J7SBJ3"/>
<feature type="transmembrane region" description="Helical" evidence="6">
    <location>
        <begin position="108"/>
        <end position="131"/>
    </location>
</feature>
<feature type="transmembrane region" description="Helical" evidence="6">
    <location>
        <begin position="309"/>
        <end position="327"/>
    </location>
</feature>
<name>A0A6J7SBJ3_9ZZZZ</name>
<evidence type="ECO:0000256" key="4">
    <source>
        <dbReference type="ARBA" id="ARBA00022989"/>
    </source>
</evidence>
<evidence type="ECO:0000256" key="1">
    <source>
        <dbReference type="ARBA" id="ARBA00004651"/>
    </source>
</evidence>
<evidence type="ECO:0000256" key="6">
    <source>
        <dbReference type="SAM" id="Phobius"/>
    </source>
</evidence>
<feature type="transmembrane region" description="Helical" evidence="6">
    <location>
        <begin position="25"/>
        <end position="43"/>
    </location>
</feature>
<dbReference type="PANTHER" id="PTHR32196">
    <property type="entry name" value="ABC TRANSPORTER PERMEASE PROTEIN YPHD-RELATED-RELATED"/>
    <property type="match status" value="1"/>
</dbReference>
<feature type="transmembrane region" description="Helical" evidence="6">
    <location>
        <begin position="63"/>
        <end position="96"/>
    </location>
</feature>
<dbReference type="Pfam" id="PF02653">
    <property type="entry name" value="BPD_transp_2"/>
    <property type="match status" value="1"/>
</dbReference>
<keyword evidence="2" id="KW-1003">Cell membrane</keyword>
<feature type="transmembrane region" description="Helical" evidence="6">
    <location>
        <begin position="177"/>
        <end position="198"/>
    </location>
</feature>
<dbReference type="EMBL" id="CAFBPS010000216">
    <property type="protein sequence ID" value="CAB5037740.1"/>
    <property type="molecule type" value="Genomic_DNA"/>
</dbReference>
<dbReference type="CDD" id="cd06579">
    <property type="entry name" value="TM_PBP1_transp_AraH_like"/>
    <property type="match status" value="1"/>
</dbReference>
<evidence type="ECO:0000256" key="5">
    <source>
        <dbReference type="ARBA" id="ARBA00023136"/>
    </source>
</evidence>
<dbReference type="GO" id="GO:0005886">
    <property type="term" value="C:plasma membrane"/>
    <property type="evidence" value="ECO:0007669"/>
    <property type="project" value="UniProtKB-SubCell"/>
</dbReference>
<feature type="transmembrane region" description="Helical" evidence="6">
    <location>
        <begin position="137"/>
        <end position="157"/>
    </location>
</feature>
<keyword evidence="4 6" id="KW-1133">Transmembrane helix</keyword>
<feature type="transmembrane region" description="Helical" evidence="6">
    <location>
        <begin position="282"/>
        <end position="303"/>
    </location>
</feature>
<dbReference type="InterPro" id="IPR001851">
    <property type="entry name" value="ABC_transp_permease"/>
</dbReference>
<feature type="transmembrane region" description="Helical" evidence="6">
    <location>
        <begin position="227"/>
        <end position="246"/>
    </location>
</feature>
<keyword evidence="3 6" id="KW-0812">Transmembrane</keyword>